<dbReference type="EMBL" id="KL198131">
    <property type="protein sequence ID" value="KDQ06563.1"/>
    <property type="molecule type" value="Genomic_DNA"/>
</dbReference>
<keyword evidence="3" id="KW-1185">Reference proteome</keyword>
<feature type="compositionally biased region" description="Basic and acidic residues" evidence="1">
    <location>
        <begin position="1"/>
        <end position="19"/>
    </location>
</feature>
<feature type="region of interest" description="Disordered" evidence="1">
    <location>
        <begin position="73"/>
        <end position="103"/>
    </location>
</feature>
<dbReference type="InParanoid" id="A0A067LTD9"/>
<gene>
    <name evidence="2" type="ORF">BOTBODRAFT_192993</name>
</gene>
<accession>A0A067LTD9</accession>
<sequence length="103" mass="11117">MIIRPGEDGAAKIASDRASQDAPPREPPPYPAVSQVAAAKRYVSIPQTRQPIDGTITIDPAYAFPNRCSLPNKDTARDPIFSSRAGSARWTWSSTPPTRVGLL</sequence>
<organism evidence="2 3">
    <name type="scientific">Botryobasidium botryosum (strain FD-172 SS1)</name>
    <dbReference type="NCBI Taxonomy" id="930990"/>
    <lineage>
        <taxon>Eukaryota</taxon>
        <taxon>Fungi</taxon>
        <taxon>Dikarya</taxon>
        <taxon>Basidiomycota</taxon>
        <taxon>Agaricomycotina</taxon>
        <taxon>Agaricomycetes</taxon>
        <taxon>Cantharellales</taxon>
        <taxon>Botryobasidiaceae</taxon>
        <taxon>Botryobasidium</taxon>
    </lineage>
</organism>
<evidence type="ECO:0000256" key="1">
    <source>
        <dbReference type="SAM" id="MobiDB-lite"/>
    </source>
</evidence>
<feature type="region of interest" description="Disordered" evidence="1">
    <location>
        <begin position="1"/>
        <end position="32"/>
    </location>
</feature>
<dbReference type="HOGENOM" id="CLU_2263305_0_0_1"/>
<reference evidence="3" key="1">
    <citation type="journal article" date="2014" name="Proc. Natl. Acad. Sci. U.S.A.">
        <title>Extensive sampling of basidiomycete genomes demonstrates inadequacy of the white-rot/brown-rot paradigm for wood decay fungi.</title>
        <authorList>
            <person name="Riley R."/>
            <person name="Salamov A.A."/>
            <person name="Brown D.W."/>
            <person name="Nagy L.G."/>
            <person name="Floudas D."/>
            <person name="Held B.W."/>
            <person name="Levasseur A."/>
            <person name="Lombard V."/>
            <person name="Morin E."/>
            <person name="Otillar R."/>
            <person name="Lindquist E.A."/>
            <person name="Sun H."/>
            <person name="LaButti K.M."/>
            <person name="Schmutz J."/>
            <person name="Jabbour D."/>
            <person name="Luo H."/>
            <person name="Baker S.E."/>
            <person name="Pisabarro A.G."/>
            <person name="Walton J.D."/>
            <person name="Blanchette R.A."/>
            <person name="Henrissat B."/>
            <person name="Martin F."/>
            <person name="Cullen D."/>
            <person name="Hibbett D.S."/>
            <person name="Grigoriev I.V."/>
        </authorList>
    </citation>
    <scope>NUCLEOTIDE SEQUENCE [LARGE SCALE GENOMIC DNA]</scope>
    <source>
        <strain evidence="3">FD-172 SS1</strain>
    </source>
</reference>
<protein>
    <submittedName>
        <fullName evidence="2">Uncharacterized protein</fullName>
    </submittedName>
</protein>
<dbReference type="AlphaFoldDB" id="A0A067LTD9"/>
<proteinExistence type="predicted"/>
<dbReference type="Proteomes" id="UP000027195">
    <property type="component" value="Unassembled WGS sequence"/>
</dbReference>
<evidence type="ECO:0000313" key="2">
    <source>
        <dbReference type="EMBL" id="KDQ06563.1"/>
    </source>
</evidence>
<evidence type="ECO:0000313" key="3">
    <source>
        <dbReference type="Proteomes" id="UP000027195"/>
    </source>
</evidence>
<name>A0A067LTD9_BOTB1</name>